<organism evidence="1 2">
    <name type="scientific">Yarrowia lipolytica</name>
    <name type="common">Candida lipolytica</name>
    <dbReference type="NCBI Taxonomy" id="4952"/>
    <lineage>
        <taxon>Eukaryota</taxon>
        <taxon>Fungi</taxon>
        <taxon>Dikarya</taxon>
        <taxon>Ascomycota</taxon>
        <taxon>Saccharomycotina</taxon>
        <taxon>Dipodascomycetes</taxon>
        <taxon>Dipodascales</taxon>
        <taxon>Dipodascales incertae sedis</taxon>
        <taxon>Yarrowia</taxon>
    </lineage>
</organism>
<sequence>MAPRYYYVAIIVCVVFLVVLLAVYFTRHFVQKRRLRNQSARRDLEANQMVQQWRAVQEPQQTRPKYYKEPLTTYISTSSQSTNPSTWSYNSDTLPSYSHSDGFARPYYYYRQDEGTVSPAEMCHICQRQFNDTDAVKQVFGGLVHQQCYSLTS</sequence>
<proteinExistence type="predicted"/>
<evidence type="ECO:0000313" key="1">
    <source>
        <dbReference type="EMBL" id="RDW25675.1"/>
    </source>
</evidence>
<dbReference type="VEuPathDB" id="FungiDB:YALI1_C12317g"/>
<accession>A0A371C5U2</accession>
<dbReference type="OrthoDB" id="10397079at2759"/>
<dbReference type="VEuPathDB" id="FungiDB:YALI0_C08965g"/>
<gene>
    <name evidence="1" type="ORF">B0I71DRAFT_132136</name>
</gene>
<evidence type="ECO:0000313" key="2">
    <source>
        <dbReference type="Proteomes" id="UP000256601"/>
    </source>
</evidence>
<protein>
    <submittedName>
        <fullName evidence="1">Uncharacterized protein</fullName>
    </submittedName>
</protein>
<dbReference type="AlphaFoldDB" id="A0A371C5U2"/>
<name>A0A371C5U2_YARLL</name>
<dbReference type="Proteomes" id="UP000256601">
    <property type="component" value="Unassembled WGS sequence"/>
</dbReference>
<dbReference type="EMBL" id="KZ858996">
    <property type="protein sequence ID" value="RDW25675.1"/>
    <property type="molecule type" value="Genomic_DNA"/>
</dbReference>
<reference evidence="1 2" key="1">
    <citation type="submission" date="2018-07" db="EMBL/GenBank/DDBJ databases">
        <title>Draft Genome Assemblies for Five Robust Yarrowia lipolytica Strains Exhibiting High Lipid Production and Pentose Sugar Utilization and Sugar Alcohol Secretion from Undetoxified Lignocellulosic Biomass Hydrolysates.</title>
        <authorList>
            <consortium name="DOE Joint Genome Institute"/>
            <person name="Walker C."/>
            <person name="Ryu S."/>
            <person name="Na H."/>
            <person name="Zane M."/>
            <person name="LaButti K."/>
            <person name="Lipzen A."/>
            <person name="Haridas S."/>
            <person name="Barry K."/>
            <person name="Grigoriev I.V."/>
            <person name="Quarterman J."/>
            <person name="Slininger P."/>
            <person name="Dien B."/>
            <person name="Trinh C.T."/>
        </authorList>
    </citation>
    <scope>NUCLEOTIDE SEQUENCE [LARGE SCALE GENOMIC DNA]</scope>
    <source>
        <strain evidence="1 2">YB392</strain>
    </source>
</reference>